<dbReference type="Gene3D" id="3.30.70.930">
    <property type="match status" value="2"/>
</dbReference>
<feature type="binding site" evidence="1">
    <location>
        <position position="9"/>
    </location>
    <ligand>
        <name>thiamine</name>
        <dbReference type="ChEBI" id="CHEBI:18385"/>
    </ligand>
</feature>
<dbReference type="RefSeq" id="WP_124084812.1">
    <property type="nucleotide sequence ID" value="NZ_UXAW01000033.1"/>
</dbReference>
<evidence type="ECO:0000313" key="4">
    <source>
        <dbReference type="Proteomes" id="UP000277498"/>
    </source>
</evidence>
<reference evidence="3 4" key="1">
    <citation type="submission" date="2018-11" db="EMBL/GenBank/DDBJ databases">
        <authorList>
            <person name="Criscuolo A."/>
        </authorList>
    </citation>
    <scope>NUCLEOTIDE SEQUENCE [LARGE SCALE GENOMIC DNA]</scope>
    <source>
        <strain evidence="3">ACIP111625</strain>
    </source>
</reference>
<evidence type="ECO:0000259" key="2">
    <source>
        <dbReference type="Pfam" id="PF07615"/>
    </source>
</evidence>
<proteinExistence type="predicted"/>
<organism evidence="3 4">
    <name type="scientific">Pseudogemmobacter humi</name>
    <dbReference type="NCBI Taxonomy" id="2483812"/>
    <lineage>
        <taxon>Bacteria</taxon>
        <taxon>Pseudomonadati</taxon>
        <taxon>Pseudomonadota</taxon>
        <taxon>Alphaproteobacteria</taxon>
        <taxon>Rhodobacterales</taxon>
        <taxon>Paracoccaceae</taxon>
        <taxon>Pseudogemmobacter</taxon>
    </lineage>
</organism>
<keyword evidence="4" id="KW-1185">Reference proteome</keyword>
<dbReference type="EMBL" id="UXAW01000033">
    <property type="protein sequence ID" value="VDC20212.1"/>
    <property type="molecule type" value="Genomic_DNA"/>
</dbReference>
<dbReference type="OrthoDB" id="7767286at2"/>
<feature type="binding site" evidence="1">
    <location>
        <position position="43"/>
    </location>
    <ligand>
        <name>thiamine</name>
        <dbReference type="ChEBI" id="CHEBI:18385"/>
    </ligand>
</feature>
<dbReference type="Pfam" id="PF07615">
    <property type="entry name" value="Ykof"/>
    <property type="match status" value="2"/>
</dbReference>
<accession>A0A3P5WHI5</accession>
<dbReference type="Proteomes" id="UP000277498">
    <property type="component" value="Unassembled WGS sequence"/>
</dbReference>
<name>A0A3P5WHI5_9RHOB</name>
<evidence type="ECO:0000256" key="1">
    <source>
        <dbReference type="PIRSR" id="PIRSR021331-1"/>
    </source>
</evidence>
<evidence type="ECO:0000313" key="3">
    <source>
        <dbReference type="EMBL" id="VDC20212.1"/>
    </source>
</evidence>
<dbReference type="SUPFAM" id="SSF89957">
    <property type="entry name" value="MTH1187/YkoF-like"/>
    <property type="match status" value="1"/>
</dbReference>
<dbReference type="InterPro" id="IPR029756">
    <property type="entry name" value="MTH1187/YkoF-like"/>
</dbReference>
<protein>
    <submittedName>
        <fullName evidence="3">HMP/thiamine-binding protein YkoF</fullName>
    </submittedName>
</protein>
<sequence length="203" mass="22032">MFIGAQVSLYPMTSDFIGVILSGLEALAPYRDRLRIETDDISTLMVGAPGPLFDAIRDLFARTARGPAHVTLHATLSRGCPGEPDDPICRCETLTRAQDLPLTERQALALAAVRAAPVLGVEIDVQFSLYVMGEDRHMDKIYGCIDFVKTSGCFLKSKNFCTRLRGDAGAAFETVRQAFLRFGPAEGHVTIDLTASANSPSPR</sequence>
<dbReference type="PIRSF" id="PIRSF021331">
    <property type="entry name" value="YkoF"/>
    <property type="match status" value="1"/>
</dbReference>
<dbReference type="InterPro" id="IPR011522">
    <property type="entry name" value="Thiamin/HMP-bd_put_YkoF"/>
</dbReference>
<gene>
    <name evidence="3" type="primary">ykoF</name>
    <name evidence="3" type="ORF">XINFAN_00376</name>
</gene>
<dbReference type="InterPro" id="IPR015835">
    <property type="entry name" value="HMP/thiamine-bd"/>
</dbReference>
<dbReference type="GO" id="GO:0030975">
    <property type="term" value="F:thiamine binding"/>
    <property type="evidence" value="ECO:0007669"/>
    <property type="project" value="InterPro"/>
</dbReference>
<feature type="domain" description="Thiamin/hydroxymethyl pyrimidine-binding YkoF putative" evidence="2">
    <location>
        <begin position="4"/>
        <end position="83"/>
    </location>
</feature>
<dbReference type="AlphaFoldDB" id="A0A3P5WHI5"/>
<feature type="domain" description="Thiamin/hydroxymethyl pyrimidine-binding YkoF putative" evidence="2">
    <location>
        <begin position="124"/>
        <end position="201"/>
    </location>
</feature>